<protein>
    <submittedName>
        <fullName evidence="4">NUDIX domain-containing protein</fullName>
    </submittedName>
</protein>
<reference evidence="4 5" key="1">
    <citation type="journal article" date="2019" name="Int. J. Syst. Evol. Microbiol.">
        <title>The Global Catalogue of Microorganisms (GCM) 10K type strain sequencing project: providing services to taxonomists for standard genome sequencing and annotation.</title>
        <authorList>
            <consortium name="The Broad Institute Genomics Platform"/>
            <consortium name="The Broad Institute Genome Sequencing Center for Infectious Disease"/>
            <person name="Wu L."/>
            <person name="Ma J."/>
        </authorList>
    </citation>
    <scope>NUCLEOTIDE SEQUENCE [LARGE SCALE GENOMIC DNA]</scope>
    <source>
        <strain evidence="4 5">DT85</strain>
    </source>
</reference>
<dbReference type="InterPro" id="IPR020476">
    <property type="entry name" value="Nudix_hydrolase"/>
</dbReference>
<dbReference type="SUPFAM" id="SSF55811">
    <property type="entry name" value="Nudix"/>
    <property type="match status" value="1"/>
</dbReference>
<gene>
    <name evidence="4" type="ORF">ACFQJ4_13985</name>
</gene>
<organism evidence="4 5">
    <name type="scientific">Halosegnis marinus</name>
    <dbReference type="NCBI Taxonomy" id="3034023"/>
    <lineage>
        <taxon>Archaea</taxon>
        <taxon>Methanobacteriati</taxon>
        <taxon>Methanobacteriota</taxon>
        <taxon>Stenosarchaea group</taxon>
        <taxon>Halobacteria</taxon>
        <taxon>Halobacteriales</taxon>
        <taxon>Natronomonadaceae</taxon>
        <taxon>Halosegnis</taxon>
    </lineage>
</organism>
<comment type="caution">
    <text evidence="4">The sequence shown here is derived from an EMBL/GenBank/DDBJ whole genome shotgun (WGS) entry which is preliminary data.</text>
</comment>
<dbReference type="PROSITE" id="PS00893">
    <property type="entry name" value="NUDIX_BOX"/>
    <property type="match status" value="1"/>
</dbReference>
<dbReference type="EMBL" id="JBHTAP010000001">
    <property type="protein sequence ID" value="MFC7236423.1"/>
    <property type="molecule type" value="Genomic_DNA"/>
</dbReference>
<dbReference type="Proteomes" id="UP001596398">
    <property type="component" value="Unassembled WGS sequence"/>
</dbReference>
<dbReference type="GeneID" id="79268142"/>
<dbReference type="Gene3D" id="3.90.79.10">
    <property type="entry name" value="Nucleoside Triphosphate Pyrophosphohydrolase"/>
    <property type="match status" value="1"/>
</dbReference>
<dbReference type="PANTHER" id="PTHR43046:SF14">
    <property type="entry name" value="MUTT_NUDIX FAMILY PROTEIN"/>
    <property type="match status" value="1"/>
</dbReference>
<feature type="domain" description="Nudix hydrolase" evidence="3">
    <location>
        <begin position="37"/>
        <end position="168"/>
    </location>
</feature>
<dbReference type="AlphaFoldDB" id="A0ABD5ZSI5"/>
<dbReference type="PRINTS" id="PR00502">
    <property type="entry name" value="NUDIXFAMILY"/>
</dbReference>
<evidence type="ECO:0000256" key="1">
    <source>
        <dbReference type="ARBA" id="ARBA00001946"/>
    </source>
</evidence>
<comment type="cofactor">
    <cofactor evidence="1">
        <name>Mg(2+)</name>
        <dbReference type="ChEBI" id="CHEBI:18420"/>
    </cofactor>
</comment>
<dbReference type="InterPro" id="IPR000086">
    <property type="entry name" value="NUDIX_hydrolase_dom"/>
</dbReference>
<dbReference type="Pfam" id="PF00293">
    <property type="entry name" value="NUDIX"/>
    <property type="match status" value="1"/>
</dbReference>
<dbReference type="RefSeq" id="WP_276234580.1">
    <property type="nucleotide sequence ID" value="NZ_CP119802.1"/>
</dbReference>
<evidence type="ECO:0000256" key="2">
    <source>
        <dbReference type="ARBA" id="ARBA00022801"/>
    </source>
</evidence>
<keyword evidence="2" id="KW-0378">Hydrolase</keyword>
<evidence type="ECO:0000313" key="4">
    <source>
        <dbReference type="EMBL" id="MFC7236423.1"/>
    </source>
</evidence>
<keyword evidence="5" id="KW-1185">Reference proteome</keyword>
<dbReference type="PANTHER" id="PTHR43046">
    <property type="entry name" value="GDP-MANNOSE MANNOSYL HYDROLASE"/>
    <property type="match status" value="1"/>
</dbReference>
<accession>A0ABD5ZSI5</accession>
<dbReference type="InterPro" id="IPR015797">
    <property type="entry name" value="NUDIX_hydrolase-like_dom_sf"/>
</dbReference>
<evidence type="ECO:0000313" key="5">
    <source>
        <dbReference type="Proteomes" id="UP001596398"/>
    </source>
</evidence>
<proteinExistence type="predicted"/>
<evidence type="ECO:0000259" key="3">
    <source>
        <dbReference type="PROSITE" id="PS51462"/>
    </source>
</evidence>
<name>A0ABD5ZSI5_9EURY</name>
<dbReference type="PROSITE" id="PS51462">
    <property type="entry name" value="NUDIX"/>
    <property type="match status" value="1"/>
</dbReference>
<dbReference type="InterPro" id="IPR020084">
    <property type="entry name" value="NUDIX_hydrolase_CS"/>
</dbReference>
<dbReference type="GO" id="GO:0016787">
    <property type="term" value="F:hydrolase activity"/>
    <property type="evidence" value="ECO:0007669"/>
    <property type="project" value="UniProtKB-KW"/>
</dbReference>
<sequence>MPGETTADELAARYGGNVVRAGERTEVPPARWEHGRDREGTWGVGALVEHDGRVLMVEQGDAWLLPGGMLEPGETHAEGATREVREETGVRIDTADLLAVTERTFVNAADGREFDFRFATFRGVADDTETSDDPGIDDEGITAVAWHGALPENTFDRDLVARLRGRRL</sequence>